<dbReference type="EMBL" id="CAACVG010003523">
    <property type="protein sequence ID" value="VEN37560.1"/>
    <property type="molecule type" value="Genomic_DNA"/>
</dbReference>
<sequence length="109" mass="12816">ANYLPALPTEIWCLILRYLDDDGLLLAVRCNRSWLEYVKGDPVLNKRLNSVLMKKREDFLKMKAQDIVKRPLPVSGTFVRNSQKVVVRKPNDYLKHKEIYDQLLTQETK</sequence>
<feature type="non-terminal residue" evidence="2">
    <location>
        <position position="109"/>
    </location>
</feature>
<feature type="domain" description="F-box" evidence="1">
    <location>
        <begin position="6"/>
        <end position="43"/>
    </location>
</feature>
<name>A0A653BQC8_CALMS</name>
<evidence type="ECO:0000313" key="2">
    <source>
        <dbReference type="EMBL" id="VEN37560.1"/>
    </source>
</evidence>
<organism evidence="2 3">
    <name type="scientific">Callosobruchus maculatus</name>
    <name type="common">Southern cowpea weevil</name>
    <name type="synonym">Pulse bruchid</name>
    <dbReference type="NCBI Taxonomy" id="64391"/>
    <lineage>
        <taxon>Eukaryota</taxon>
        <taxon>Metazoa</taxon>
        <taxon>Ecdysozoa</taxon>
        <taxon>Arthropoda</taxon>
        <taxon>Hexapoda</taxon>
        <taxon>Insecta</taxon>
        <taxon>Pterygota</taxon>
        <taxon>Neoptera</taxon>
        <taxon>Endopterygota</taxon>
        <taxon>Coleoptera</taxon>
        <taxon>Polyphaga</taxon>
        <taxon>Cucujiformia</taxon>
        <taxon>Chrysomeloidea</taxon>
        <taxon>Chrysomelidae</taxon>
        <taxon>Bruchinae</taxon>
        <taxon>Bruchini</taxon>
        <taxon>Callosobruchus</taxon>
    </lineage>
</organism>
<evidence type="ECO:0000259" key="1">
    <source>
        <dbReference type="Pfam" id="PF00646"/>
    </source>
</evidence>
<dbReference type="AlphaFoldDB" id="A0A653BQC8"/>
<dbReference type="InterPro" id="IPR001810">
    <property type="entry name" value="F-box_dom"/>
</dbReference>
<dbReference type="CDD" id="cd09917">
    <property type="entry name" value="F-box_SF"/>
    <property type="match status" value="1"/>
</dbReference>
<dbReference type="InterPro" id="IPR036047">
    <property type="entry name" value="F-box-like_dom_sf"/>
</dbReference>
<protein>
    <recommendedName>
        <fullName evidence="1">F-box domain-containing protein</fullName>
    </recommendedName>
</protein>
<evidence type="ECO:0000313" key="3">
    <source>
        <dbReference type="Proteomes" id="UP000410492"/>
    </source>
</evidence>
<keyword evidence="3" id="KW-1185">Reference proteome</keyword>
<gene>
    <name evidence="2" type="ORF">CALMAC_LOCUS2775</name>
</gene>
<reference evidence="2 3" key="1">
    <citation type="submission" date="2019-01" db="EMBL/GenBank/DDBJ databases">
        <authorList>
            <person name="Sayadi A."/>
        </authorList>
    </citation>
    <scope>NUCLEOTIDE SEQUENCE [LARGE SCALE GENOMIC DNA]</scope>
</reference>
<dbReference type="Gene3D" id="1.20.1280.50">
    <property type="match status" value="1"/>
</dbReference>
<proteinExistence type="predicted"/>
<dbReference type="OrthoDB" id="6777260at2759"/>
<dbReference type="Pfam" id="PF00646">
    <property type="entry name" value="F-box"/>
    <property type="match status" value="1"/>
</dbReference>
<feature type="non-terminal residue" evidence="2">
    <location>
        <position position="1"/>
    </location>
</feature>
<accession>A0A653BQC8</accession>
<dbReference type="SUPFAM" id="SSF81383">
    <property type="entry name" value="F-box domain"/>
    <property type="match status" value="1"/>
</dbReference>
<dbReference type="Proteomes" id="UP000410492">
    <property type="component" value="Unassembled WGS sequence"/>
</dbReference>